<dbReference type="Proteomes" id="UP001153709">
    <property type="component" value="Chromosome 1"/>
</dbReference>
<evidence type="ECO:0000313" key="2">
    <source>
        <dbReference type="EMBL" id="CAH1235485.1"/>
    </source>
</evidence>
<keyword evidence="3" id="KW-1185">Reference proteome</keyword>
<feature type="region of interest" description="Disordered" evidence="1">
    <location>
        <begin position="62"/>
        <end position="88"/>
    </location>
</feature>
<reference evidence="2" key="1">
    <citation type="submission" date="2022-01" db="EMBL/GenBank/DDBJ databases">
        <authorList>
            <person name="King R."/>
        </authorList>
    </citation>
    <scope>NUCLEOTIDE SEQUENCE</scope>
</reference>
<proteinExistence type="predicted"/>
<evidence type="ECO:0000256" key="1">
    <source>
        <dbReference type="SAM" id="MobiDB-lite"/>
    </source>
</evidence>
<sequence>MKRASAIQIYEKKMVENADPISTVYEESIARYVEMHKKDKQEAIQRIRKEYEERIAEKQIIMISSSDEEDDSPKKPNGSHRKNFCDYH</sequence>
<protein>
    <submittedName>
        <fullName evidence="2">Uncharacterized protein</fullName>
    </submittedName>
</protein>
<dbReference type="EMBL" id="OU898276">
    <property type="protein sequence ID" value="CAH1235485.1"/>
    <property type="molecule type" value="Genomic_DNA"/>
</dbReference>
<organism evidence="2 3">
    <name type="scientific">Diabrotica balteata</name>
    <name type="common">Banded cucumber beetle</name>
    <dbReference type="NCBI Taxonomy" id="107213"/>
    <lineage>
        <taxon>Eukaryota</taxon>
        <taxon>Metazoa</taxon>
        <taxon>Ecdysozoa</taxon>
        <taxon>Arthropoda</taxon>
        <taxon>Hexapoda</taxon>
        <taxon>Insecta</taxon>
        <taxon>Pterygota</taxon>
        <taxon>Neoptera</taxon>
        <taxon>Endopterygota</taxon>
        <taxon>Coleoptera</taxon>
        <taxon>Polyphaga</taxon>
        <taxon>Cucujiformia</taxon>
        <taxon>Chrysomeloidea</taxon>
        <taxon>Chrysomelidae</taxon>
        <taxon>Galerucinae</taxon>
        <taxon>Diabroticina</taxon>
        <taxon>Diabroticites</taxon>
        <taxon>Diabrotica</taxon>
    </lineage>
</organism>
<accession>A0A9P0DSW6</accession>
<gene>
    <name evidence="2" type="ORF">DIABBA_LOCUS360</name>
</gene>
<name>A0A9P0DSW6_DIABA</name>
<evidence type="ECO:0000313" key="3">
    <source>
        <dbReference type="Proteomes" id="UP001153709"/>
    </source>
</evidence>
<dbReference type="AlphaFoldDB" id="A0A9P0DSW6"/>